<dbReference type="GO" id="GO:0003677">
    <property type="term" value="F:DNA binding"/>
    <property type="evidence" value="ECO:0007669"/>
    <property type="project" value="InterPro"/>
</dbReference>
<dbReference type="InterPro" id="IPR014284">
    <property type="entry name" value="RNA_pol_sigma-70_dom"/>
</dbReference>
<comment type="similarity">
    <text evidence="1">Belongs to the sigma-70 factor family. ECF subfamily.</text>
</comment>
<gene>
    <name evidence="8" type="primary">sigK</name>
    <name evidence="8" type="ORF">AB2U05_34855</name>
</gene>
<dbReference type="EMBL" id="CP163445">
    <property type="protein sequence ID" value="XDQ83323.1"/>
    <property type="molecule type" value="Genomic_DNA"/>
</dbReference>
<evidence type="ECO:0000256" key="1">
    <source>
        <dbReference type="ARBA" id="ARBA00010641"/>
    </source>
</evidence>
<dbReference type="GO" id="GO:0006352">
    <property type="term" value="P:DNA-templated transcription initiation"/>
    <property type="evidence" value="ECO:0007669"/>
    <property type="project" value="InterPro"/>
</dbReference>
<dbReference type="NCBIfam" id="TIGR02937">
    <property type="entry name" value="sigma70-ECF"/>
    <property type="match status" value="1"/>
</dbReference>
<dbReference type="Gene3D" id="1.10.1740.10">
    <property type="match status" value="1"/>
</dbReference>
<keyword evidence="3" id="KW-0731">Sigma factor</keyword>
<protein>
    <submittedName>
        <fullName evidence="8">ECF RNA polymerase sigma factor SigK</fullName>
    </submittedName>
</protein>
<feature type="compositionally biased region" description="Basic and acidic residues" evidence="5">
    <location>
        <begin position="199"/>
        <end position="214"/>
    </location>
</feature>
<dbReference type="SUPFAM" id="SSF88659">
    <property type="entry name" value="Sigma3 and sigma4 domains of RNA polymerase sigma factors"/>
    <property type="match status" value="1"/>
</dbReference>
<feature type="region of interest" description="Disordered" evidence="5">
    <location>
        <begin position="119"/>
        <end position="138"/>
    </location>
</feature>
<feature type="domain" description="RNA polymerase sigma factor 70 region 4 type 2" evidence="7">
    <location>
        <begin position="140"/>
        <end position="192"/>
    </location>
</feature>
<dbReference type="InterPro" id="IPR036388">
    <property type="entry name" value="WH-like_DNA-bd_sf"/>
</dbReference>
<evidence type="ECO:0000256" key="5">
    <source>
        <dbReference type="SAM" id="MobiDB-lite"/>
    </source>
</evidence>
<feature type="region of interest" description="Disordered" evidence="5">
    <location>
        <begin position="199"/>
        <end position="231"/>
    </location>
</feature>
<evidence type="ECO:0000313" key="8">
    <source>
        <dbReference type="EMBL" id="XDQ83323.1"/>
    </source>
</evidence>
<dbReference type="InterPro" id="IPR039425">
    <property type="entry name" value="RNA_pol_sigma-70-like"/>
</dbReference>
<feature type="domain" description="RNA polymerase sigma-70 region 2" evidence="6">
    <location>
        <begin position="43"/>
        <end position="109"/>
    </location>
</feature>
<dbReference type="AlphaFoldDB" id="A0AB39TVM6"/>
<dbReference type="PANTHER" id="PTHR43133:SF66">
    <property type="entry name" value="ECF RNA POLYMERASE SIGMA FACTOR SIGK"/>
    <property type="match status" value="1"/>
</dbReference>
<sequence length="238" mass="26533">MTSRTRNGRGTGSAGGPVPVAEELPRLVRRAARGDQAAFEAVYRAVAGPVYGVALRTLHSPAHAEEVAQEVLLEVWRTATAYRPERGSVLTWVLTIAHHRAVDRVRSARASAERDRRAGLRELLPSDPPEEQAVRSLDRQRVRSALTRLSAAQREAVVLAYYGGYTQREIAHRVGVPLGTVKTRIRDGLIRLRAVITPDDVRPGRRGPDPERNPRRIARTSEPWKDTVTADQQRIARW</sequence>
<accession>A0AB39TVM6</accession>
<dbReference type="PANTHER" id="PTHR43133">
    <property type="entry name" value="RNA POLYMERASE ECF-TYPE SIGMA FACTO"/>
    <property type="match status" value="1"/>
</dbReference>
<organism evidence="8">
    <name type="scientific">Streptomyces sp. Y1</name>
    <dbReference type="NCBI Taxonomy" id="3238634"/>
    <lineage>
        <taxon>Bacteria</taxon>
        <taxon>Bacillati</taxon>
        <taxon>Actinomycetota</taxon>
        <taxon>Actinomycetes</taxon>
        <taxon>Kitasatosporales</taxon>
        <taxon>Streptomycetaceae</taxon>
        <taxon>Streptomyces</taxon>
    </lineage>
</organism>
<evidence type="ECO:0000259" key="6">
    <source>
        <dbReference type="Pfam" id="PF04542"/>
    </source>
</evidence>
<dbReference type="SUPFAM" id="SSF88946">
    <property type="entry name" value="Sigma2 domain of RNA polymerase sigma factors"/>
    <property type="match status" value="1"/>
</dbReference>
<dbReference type="Gene3D" id="1.10.10.10">
    <property type="entry name" value="Winged helix-like DNA-binding domain superfamily/Winged helix DNA-binding domain"/>
    <property type="match status" value="1"/>
</dbReference>
<dbReference type="Pfam" id="PF08281">
    <property type="entry name" value="Sigma70_r4_2"/>
    <property type="match status" value="1"/>
</dbReference>
<dbReference type="RefSeq" id="WP_244178600.1">
    <property type="nucleotide sequence ID" value="NZ_CP163445.1"/>
</dbReference>
<evidence type="ECO:0000259" key="7">
    <source>
        <dbReference type="Pfam" id="PF08281"/>
    </source>
</evidence>
<dbReference type="InterPro" id="IPR007627">
    <property type="entry name" value="RNA_pol_sigma70_r2"/>
</dbReference>
<evidence type="ECO:0000256" key="4">
    <source>
        <dbReference type="ARBA" id="ARBA00023163"/>
    </source>
</evidence>
<dbReference type="GO" id="GO:0016987">
    <property type="term" value="F:sigma factor activity"/>
    <property type="evidence" value="ECO:0007669"/>
    <property type="project" value="UniProtKB-KW"/>
</dbReference>
<evidence type="ECO:0000256" key="3">
    <source>
        <dbReference type="ARBA" id="ARBA00023082"/>
    </source>
</evidence>
<evidence type="ECO:0000256" key="2">
    <source>
        <dbReference type="ARBA" id="ARBA00023015"/>
    </source>
</evidence>
<dbReference type="CDD" id="cd06171">
    <property type="entry name" value="Sigma70_r4"/>
    <property type="match status" value="1"/>
</dbReference>
<feature type="region of interest" description="Disordered" evidence="5">
    <location>
        <begin position="1"/>
        <end position="21"/>
    </location>
</feature>
<proteinExistence type="inferred from homology"/>
<name>A0AB39TVM6_9ACTN</name>
<dbReference type="InterPro" id="IPR013249">
    <property type="entry name" value="RNA_pol_sigma70_r4_t2"/>
</dbReference>
<dbReference type="Pfam" id="PF04542">
    <property type="entry name" value="Sigma70_r2"/>
    <property type="match status" value="1"/>
</dbReference>
<keyword evidence="2" id="KW-0805">Transcription regulation</keyword>
<dbReference type="NCBIfam" id="NF007228">
    <property type="entry name" value="PRK09646.1"/>
    <property type="match status" value="1"/>
</dbReference>
<reference evidence="8" key="1">
    <citation type="submission" date="2024-07" db="EMBL/GenBank/DDBJ databases">
        <authorList>
            <person name="Yu S.T."/>
        </authorList>
    </citation>
    <scope>NUCLEOTIDE SEQUENCE</scope>
    <source>
        <strain evidence="8">Y1</strain>
    </source>
</reference>
<dbReference type="InterPro" id="IPR013324">
    <property type="entry name" value="RNA_pol_sigma_r3/r4-like"/>
</dbReference>
<keyword evidence="4" id="KW-0804">Transcription</keyword>
<dbReference type="InterPro" id="IPR013325">
    <property type="entry name" value="RNA_pol_sigma_r2"/>
</dbReference>